<keyword evidence="1" id="KW-0472">Membrane</keyword>
<keyword evidence="1" id="KW-1133">Transmembrane helix</keyword>
<evidence type="ECO:0000256" key="1">
    <source>
        <dbReference type="SAM" id="Phobius"/>
    </source>
</evidence>
<evidence type="ECO:0000313" key="2">
    <source>
        <dbReference type="EMBL" id="MCH4552376.1"/>
    </source>
</evidence>
<keyword evidence="3" id="KW-1185">Reference proteome</keyword>
<comment type="caution">
    <text evidence="2">The sequence shown here is derived from an EMBL/GenBank/DDBJ whole genome shotgun (WGS) entry which is preliminary data.</text>
</comment>
<protein>
    <recommendedName>
        <fullName evidence="4">RDD domain-containing protein</fullName>
    </recommendedName>
</protein>
<feature type="transmembrane region" description="Helical" evidence="1">
    <location>
        <begin position="241"/>
        <end position="263"/>
    </location>
</feature>
<dbReference type="RefSeq" id="WP_240572718.1">
    <property type="nucleotide sequence ID" value="NZ_CP136709.1"/>
</dbReference>
<feature type="transmembrane region" description="Helical" evidence="1">
    <location>
        <begin position="12"/>
        <end position="33"/>
    </location>
</feature>
<name>A0ABS9RHF2_9FLAO</name>
<evidence type="ECO:0000313" key="3">
    <source>
        <dbReference type="Proteomes" id="UP001156141"/>
    </source>
</evidence>
<gene>
    <name evidence="2" type="ORF">MKW35_07075</name>
</gene>
<dbReference type="EMBL" id="JAKVQD010000002">
    <property type="protein sequence ID" value="MCH4552376.1"/>
    <property type="molecule type" value="Genomic_DNA"/>
</dbReference>
<proteinExistence type="predicted"/>
<feature type="transmembrane region" description="Helical" evidence="1">
    <location>
        <begin position="54"/>
        <end position="77"/>
    </location>
</feature>
<reference evidence="2" key="1">
    <citation type="submission" date="2022-02" db="EMBL/GenBank/DDBJ databases">
        <title>Aestuariibaculum sp., a marine bacterium isolated from sediment in Guangxi.</title>
        <authorList>
            <person name="Ying J."/>
        </authorList>
    </citation>
    <scope>NUCLEOTIDE SEQUENCE</scope>
    <source>
        <strain evidence="2">L182</strain>
    </source>
</reference>
<sequence>MIKQNPFSVYDFLGYLIPGSIVIYSLLTIDYLKKVERINIDELIKNFSSVKIEGIFLFIILAYTTGHLISFVSSITIEKYANWRYGYPSKYLLGFENQGYWESSSNWKELLWRICLFIFLFPCVLFDWIFGQLLGLKSFYTKPLDSFLTDLIKLKTNILLGNLGFRNMSQKTKYNRGESKKYDFYRILSHYAYENSKQHQIKMNNYIALYGFLRTISLIFNILTIYFIVRFIRFLPITMENILLTLILSAISYIAFMAFMKFYRRYTLEGLMIIAISENIKKQPSH</sequence>
<accession>A0ABS9RHF2</accession>
<keyword evidence="1" id="KW-0812">Transmembrane</keyword>
<dbReference type="Proteomes" id="UP001156141">
    <property type="component" value="Unassembled WGS sequence"/>
</dbReference>
<feature type="transmembrane region" description="Helical" evidence="1">
    <location>
        <begin position="110"/>
        <end position="130"/>
    </location>
</feature>
<feature type="transmembrane region" description="Helical" evidence="1">
    <location>
        <begin position="207"/>
        <end position="229"/>
    </location>
</feature>
<organism evidence="2 3">
    <name type="scientific">Aestuariibaculum lutulentum</name>
    <dbReference type="NCBI Taxonomy" id="2920935"/>
    <lineage>
        <taxon>Bacteria</taxon>
        <taxon>Pseudomonadati</taxon>
        <taxon>Bacteroidota</taxon>
        <taxon>Flavobacteriia</taxon>
        <taxon>Flavobacteriales</taxon>
        <taxon>Flavobacteriaceae</taxon>
    </lineage>
</organism>
<evidence type="ECO:0008006" key="4">
    <source>
        <dbReference type="Google" id="ProtNLM"/>
    </source>
</evidence>